<dbReference type="EMBL" id="UYYG01001153">
    <property type="protein sequence ID" value="VDN55716.1"/>
    <property type="molecule type" value="Genomic_DNA"/>
</dbReference>
<sequence length="151" mass="17368">MRRNQAGVRPIRGYANEIFTLKRSMYMANFYEIKTDVRQDCVLSPTVRTRLDNEASLAGIQDANQSRDFEYADNVFLFAASCNKMLSITTARTGFKISNYIFPVDETFMESSQNRHKDENPCPYSCNSLDLAIWLRNMANESGGYQEVIYL</sequence>
<proteinExistence type="predicted"/>
<evidence type="ECO:0000313" key="3">
    <source>
        <dbReference type="Proteomes" id="UP000274756"/>
    </source>
</evidence>
<evidence type="ECO:0000313" key="4">
    <source>
        <dbReference type="WBParaSite" id="DME_0000132901-mRNA-1"/>
    </source>
</evidence>
<evidence type="ECO:0000313" key="2">
    <source>
        <dbReference type="Proteomes" id="UP000038040"/>
    </source>
</evidence>
<protein>
    <submittedName>
        <fullName evidence="4">RIBORED_LARGE domain-containing protein</fullName>
    </submittedName>
</protein>
<accession>A0A0N4U3M0</accession>
<reference evidence="1 3" key="2">
    <citation type="submission" date="2018-11" db="EMBL/GenBank/DDBJ databases">
        <authorList>
            <consortium name="Pathogen Informatics"/>
        </authorList>
    </citation>
    <scope>NUCLEOTIDE SEQUENCE [LARGE SCALE GENOMIC DNA]</scope>
</reference>
<gene>
    <name evidence="1" type="ORF">DME_LOCUS5689</name>
</gene>
<name>A0A0N4U3M0_DRAME</name>
<organism evidence="2 4">
    <name type="scientific">Dracunculus medinensis</name>
    <name type="common">Guinea worm</name>
    <dbReference type="NCBI Taxonomy" id="318479"/>
    <lineage>
        <taxon>Eukaryota</taxon>
        <taxon>Metazoa</taxon>
        <taxon>Ecdysozoa</taxon>
        <taxon>Nematoda</taxon>
        <taxon>Chromadorea</taxon>
        <taxon>Rhabditida</taxon>
        <taxon>Spirurina</taxon>
        <taxon>Dracunculoidea</taxon>
        <taxon>Dracunculidae</taxon>
        <taxon>Dracunculus</taxon>
    </lineage>
</organism>
<evidence type="ECO:0000313" key="1">
    <source>
        <dbReference type="EMBL" id="VDN55716.1"/>
    </source>
</evidence>
<dbReference type="Proteomes" id="UP000274756">
    <property type="component" value="Unassembled WGS sequence"/>
</dbReference>
<dbReference type="AlphaFoldDB" id="A0A0N4U3M0"/>
<keyword evidence="3" id="KW-1185">Reference proteome</keyword>
<dbReference type="WBParaSite" id="DME_0000132901-mRNA-1">
    <property type="protein sequence ID" value="DME_0000132901-mRNA-1"/>
    <property type="gene ID" value="DME_0000132901"/>
</dbReference>
<reference evidence="4" key="1">
    <citation type="submission" date="2017-02" db="UniProtKB">
        <authorList>
            <consortium name="WormBaseParasite"/>
        </authorList>
    </citation>
    <scope>IDENTIFICATION</scope>
</reference>
<dbReference type="Proteomes" id="UP000038040">
    <property type="component" value="Unplaced"/>
</dbReference>